<evidence type="ECO:0000256" key="7">
    <source>
        <dbReference type="ARBA" id="ARBA00023136"/>
    </source>
</evidence>
<dbReference type="GO" id="GO:0016780">
    <property type="term" value="F:phosphotransferase activity, for other substituted phosphate groups"/>
    <property type="evidence" value="ECO:0007669"/>
    <property type="project" value="TreeGrafter"/>
</dbReference>
<name>A0A5B7Y1D8_LEVBR</name>
<dbReference type="PANTHER" id="PTHR30576">
    <property type="entry name" value="COLANIC BIOSYNTHESIS UDP-GLUCOSE LIPID CARRIER TRANSFERASE"/>
    <property type="match status" value="1"/>
</dbReference>
<evidence type="ECO:0000256" key="6">
    <source>
        <dbReference type="ARBA" id="ARBA00022989"/>
    </source>
</evidence>
<evidence type="ECO:0000313" key="8">
    <source>
        <dbReference type="EMBL" id="QCZ53703.1"/>
    </source>
</evidence>
<evidence type="ECO:0000256" key="2">
    <source>
        <dbReference type="ARBA" id="ARBA00006464"/>
    </source>
</evidence>
<evidence type="ECO:0000256" key="5">
    <source>
        <dbReference type="ARBA" id="ARBA00022692"/>
    </source>
</evidence>
<gene>
    <name evidence="8" type="ORF">UCCLBBS449_1773</name>
</gene>
<dbReference type="PANTHER" id="PTHR30576:SF4">
    <property type="entry name" value="UNDECAPRENYL-PHOSPHATE GALACTOSE PHOSPHOTRANSFERASE"/>
    <property type="match status" value="1"/>
</dbReference>
<dbReference type="GO" id="GO:0005886">
    <property type="term" value="C:plasma membrane"/>
    <property type="evidence" value="ECO:0007669"/>
    <property type="project" value="UniProtKB-SubCell"/>
</dbReference>
<reference evidence="8 9" key="1">
    <citation type="submission" date="2018-07" db="EMBL/GenBank/DDBJ databases">
        <authorList>
            <person name="Feyereisen M."/>
        </authorList>
    </citation>
    <scope>NUCLEOTIDE SEQUENCE [LARGE SCALE GENOMIC DNA]</scope>
    <source>
        <strain evidence="8 9">UCCLBBS449</strain>
    </source>
</reference>
<protein>
    <submittedName>
        <fullName evidence="8">Undecaprenyl-phosphate galactose phosphotransferase</fullName>
    </submittedName>
</protein>
<dbReference type="AlphaFoldDB" id="A0A5B7Y1D8"/>
<accession>A0A5B7Y1D8</accession>
<keyword evidence="3" id="KW-1003">Cell membrane</keyword>
<dbReference type="Proteomes" id="UP000307074">
    <property type="component" value="Chromosome"/>
</dbReference>
<keyword evidence="4 8" id="KW-0808">Transferase</keyword>
<evidence type="ECO:0000313" key="9">
    <source>
        <dbReference type="Proteomes" id="UP000307074"/>
    </source>
</evidence>
<evidence type="ECO:0000256" key="1">
    <source>
        <dbReference type="ARBA" id="ARBA00004236"/>
    </source>
</evidence>
<dbReference type="Pfam" id="PF02397">
    <property type="entry name" value="Bac_transf"/>
    <property type="match status" value="1"/>
</dbReference>
<evidence type="ECO:0000256" key="4">
    <source>
        <dbReference type="ARBA" id="ARBA00022679"/>
    </source>
</evidence>
<organism evidence="8 9">
    <name type="scientific">Levilactobacillus brevis</name>
    <name type="common">Lactobacillus brevis</name>
    <dbReference type="NCBI Taxonomy" id="1580"/>
    <lineage>
        <taxon>Bacteria</taxon>
        <taxon>Bacillati</taxon>
        <taxon>Bacillota</taxon>
        <taxon>Bacilli</taxon>
        <taxon>Lactobacillales</taxon>
        <taxon>Lactobacillaceae</taxon>
        <taxon>Levilactobacillus</taxon>
    </lineage>
</organism>
<dbReference type="EMBL" id="CP031198">
    <property type="protein sequence ID" value="QCZ53703.1"/>
    <property type="molecule type" value="Genomic_DNA"/>
</dbReference>
<dbReference type="InterPro" id="IPR003362">
    <property type="entry name" value="Bact_transf"/>
</dbReference>
<keyword evidence="7" id="KW-0472">Membrane</keyword>
<comment type="similarity">
    <text evidence="2">Belongs to the bacterial sugar transferase family.</text>
</comment>
<keyword evidence="5" id="KW-0812">Transmembrane</keyword>
<comment type="subcellular location">
    <subcellularLocation>
        <location evidence="1">Cell membrane</location>
    </subcellularLocation>
</comment>
<keyword evidence="6" id="KW-1133">Transmembrane helix</keyword>
<evidence type="ECO:0000256" key="3">
    <source>
        <dbReference type="ARBA" id="ARBA00022475"/>
    </source>
</evidence>
<proteinExistence type="inferred from homology"/>
<sequence>MGPVFYQQERVGLYGKKFGMYKFRSMIVEADDVLKSDPVLYSKYVKNNFKLAPDDDPRITKLGRVLRRTSIDEIPQFINILKGDMSLIGPRPVVEAELVEYDAPKLLSVKPGAMGLWQASGRSMIGYPERAAIEMDYIDNASFRFDVKIFFRNVFNIFLKKGAY</sequence>